<evidence type="ECO:0000256" key="2">
    <source>
        <dbReference type="ARBA" id="ARBA00022525"/>
    </source>
</evidence>
<dbReference type="EMBL" id="JAAZSR010000080">
    <property type="protein sequence ID" value="NKX50324.1"/>
    <property type="molecule type" value="Genomic_DNA"/>
</dbReference>
<dbReference type="InterPro" id="IPR037120">
    <property type="entry name" value="Haem_peroxidase_sf_animal"/>
</dbReference>
<keyword evidence="6" id="KW-1185">Reference proteome</keyword>
<dbReference type="SUPFAM" id="SSF48113">
    <property type="entry name" value="Heme-dependent peroxidases"/>
    <property type="match status" value="1"/>
</dbReference>
<comment type="subcellular location">
    <subcellularLocation>
        <location evidence="1">Secreted</location>
    </subcellularLocation>
</comment>
<organism evidence="5 6">
    <name type="scientific">Arthrobacter deserti</name>
    <dbReference type="NCBI Taxonomy" id="1742687"/>
    <lineage>
        <taxon>Bacteria</taxon>
        <taxon>Bacillati</taxon>
        <taxon>Actinomycetota</taxon>
        <taxon>Actinomycetes</taxon>
        <taxon>Micrococcales</taxon>
        <taxon>Micrococcaceae</taxon>
        <taxon>Arthrobacter</taxon>
    </lineage>
</organism>
<dbReference type="InterPro" id="IPR019791">
    <property type="entry name" value="Haem_peroxidase_animal"/>
</dbReference>
<dbReference type="PANTHER" id="PTHR11475">
    <property type="entry name" value="OXIDASE/PEROXIDASE"/>
    <property type="match status" value="1"/>
</dbReference>
<feature type="non-terminal residue" evidence="5">
    <location>
        <position position="1"/>
    </location>
</feature>
<dbReference type="InterPro" id="IPR010255">
    <property type="entry name" value="Haem_peroxidase_sf"/>
</dbReference>
<keyword evidence="5" id="KW-0575">Peroxidase</keyword>
<feature type="non-terminal residue" evidence="5">
    <location>
        <position position="580"/>
    </location>
</feature>
<dbReference type="Gene3D" id="1.10.640.10">
    <property type="entry name" value="Haem peroxidase domain superfamily, animal type"/>
    <property type="match status" value="1"/>
</dbReference>
<dbReference type="Proteomes" id="UP000523795">
    <property type="component" value="Unassembled WGS sequence"/>
</dbReference>
<dbReference type="PANTHER" id="PTHR11475:SF4">
    <property type="entry name" value="CHORION PEROXIDASE"/>
    <property type="match status" value="1"/>
</dbReference>
<dbReference type="GO" id="GO:0004601">
    <property type="term" value="F:peroxidase activity"/>
    <property type="evidence" value="ECO:0007669"/>
    <property type="project" value="UniProtKB-KW"/>
</dbReference>
<keyword evidence="3" id="KW-0325">Glycoprotein</keyword>
<feature type="region of interest" description="Disordered" evidence="4">
    <location>
        <begin position="19"/>
        <end position="40"/>
    </location>
</feature>
<proteinExistence type="predicted"/>
<reference evidence="5 6" key="1">
    <citation type="submission" date="2020-04" db="EMBL/GenBank/DDBJ databases">
        <authorList>
            <person name="Liu S."/>
        </authorList>
    </citation>
    <scope>NUCLEOTIDE SEQUENCE [LARGE SCALE GENOMIC DNA]</scope>
    <source>
        <strain evidence="5 6">CGMCC 1.15091</strain>
    </source>
</reference>
<dbReference type="Pfam" id="PF03098">
    <property type="entry name" value="An_peroxidase"/>
    <property type="match status" value="2"/>
</dbReference>
<keyword evidence="5" id="KW-0560">Oxidoreductase</keyword>
<evidence type="ECO:0000313" key="5">
    <source>
        <dbReference type="EMBL" id="NKX50324.1"/>
    </source>
</evidence>
<evidence type="ECO:0000313" key="6">
    <source>
        <dbReference type="Proteomes" id="UP000523795"/>
    </source>
</evidence>
<name>A0ABX1JN98_9MICC</name>
<gene>
    <name evidence="5" type="ORF">HER39_07030</name>
</gene>
<evidence type="ECO:0000256" key="1">
    <source>
        <dbReference type="ARBA" id="ARBA00004613"/>
    </source>
</evidence>
<accession>A0ABX1JN98</accession>
<keyword evidence="2" id="KW-0964">Secreted</keyword>
<comment type="caution">
    <text evidence="5">The sequence shown here is derived from an EMBL/GenBank/DDBJ whole genome shotgun (WGS) entry which is preliminary data.</text>
</comment>
<protein>
    <submittedName>
        <fullName evidence="5">Heme peroxidase</fullName>
    </submittedName>
</protein>
<dbReference type="PROSITE" id="PS50292">
    <property type="entry name" value="PEROXIDASE_3"/>
    <property type="match status" value="1"/>
</dbReference>
<evidence type="ECO:0000256" key="4">
    <source>
        <dbReference type="SAM" id="MobiDB-lite"/>
    </source>
</evidence>
<sequence>SQTYSSHSSHQVFLREYELNEEGRPVSTGKMGEGTPNGTKGGMATWQDLKEQAATKLGLRLADTDVANIPMLATDQYGRFLRGPKGLPQYITKDNQLVEGDLGNPVAPPENVQRIGIAFLDNISHHAVPFNSRTGAPLAADSDAGITAPTGRQSAGTYDDEMLNAHFVAGDGRVNENIGLTAVHQVFHSEHNRLVDYMEELLTSLHLDLNEWKLPNGEWNGERLFQAARFVTEMQYQHIVFEDFARKIQPGNNPFNVFTHSDTGINPPVKAEFAHPTYRFGHSMLTDRVDRKTNTGADIGLPLLDAFLNPPAYYANGGSPLTPEAAAGAVAMGMTDQVGAELDEFVTDTLRNNVLGLPLDLAALNIARGRGTGVPSLNNFRKDLYRQTNDSSLKPYTSWVDFGQALKHPDSVVNFMAAYGTHPSITGATTIKDKRAAAQLLFDMDTTNPDTPADAFAFDNSAPDTEWATTEGRSATGVDAVDLWIGGLAEAQNLFGGLPGNTFNYIFERQMTRLQDGDRLYYLSRTSGLYLRTQLEGNSMAELVMRNTNAAALKADVFGTADCEFELGNITAGSGNNVLD</sequence>
<evidence type="ECO:0000256" key="3">
    <source>
        <dbReference type="ARBA" id="ARBA00023180"/>
    </source>
</evidence>